<dbReference type="EMBL" id="CP002305">
    <property type="protein sequence ID" value="ADQ16991.1"/>
    <property type="molecule type" value="Genomic_DNA"/>
</dbReference>
<sequence>MQRFFLEASEFEQLEKQVFENKDHFLSATCYRTTDNLARWIEEKGFVSTKFFAIPQNGLITLNDGTIWENHQALAIQKATHTGLKIRIFDLHLPYTHSLELDEWISLLSGYSENTILQKIHVIQFPSEYFCPMKKDFSTLFKNFIREC</sequence>
<dbReference type="AlphaFoldDB" id="E4RUW8"/>
<evidence type="ECO:0000313" key="1">
    <source>
        <dbReference type="EMBL" id="ADQ16991.1"/>
    </source>
</evidence>
<protein>
    <submittedName>
        <fullName evidence="1">Uncharacterized protein</fullName>
    </submittedName>
</protein>
<dbReference type="HOGENOM" id="CLU_1756559_0_0_10"/>
<reference key="1">
    <citation type="submission" date="2010-11" db="EMBL/GenBank/DDBJ databases">
        <title>The complete genome of Leadbetterella byssophila DSM 17132.</title>
        <authorList>
            <consortium name="US DOE Joint Genome Institute (JGI-PGF)"/>
            <person name="Lucas S."/>
            <person name="Copeland A."/>
            <person name="Lapidus A."/>
            <person name="Glavina del Rio T."/>
            <person name="Dalin E."/>
            <person name="Tice H."/>
            <person name="Bruce D."/>
            <person name="Goodwin L."/>
            <person name="Pitluck S."/>
            <person name="Kyrpides N."/>
            <person name="Mavromatis K."/>
            <person name="Ivanova N."/>
            <person name="Teshima H."/>
            <person name="Brettin T."/>
            <person name="Detter J.C."/>
            <person name="Han C."/>
            <person name="Tapia R."/>
            <person name="Land M."/>
            <person name="Hauser L."/>
            <person name="Markowitz V."/>
            <person name="Cheng J.-F."/>
            <person name="Hugenholtz P."/>
            <person name="Woyke T."/>
            <person name="Wu D."/>
            <person name="Tindall B."/>
            <person name="Pomrenke H.G."/>
            <person name="Brambilla E."/>
            <person name="Klenk H.-P."/>
            <person name="Eisen J.A."/>
        </authorList>
    </citation>
    <scope>NUCLEOTIDE SEQUENCE [LARGE SCALE GENOMIC DNA]</scope>
    <source>
        <strain>DSM 17132</strain>
    </source>
</reference>
<dbReference type="KEGG" id="lby:Lbys_1271"/>
<organism evidence="1 2">
    <name type="scientific">Leadbetterella byssophila (strain DSM 17132 / JCM 16389 / KACC 11308 / NBRC 106382 / 4M15)</name>
    <dbReference type="NCBI Taxonomy" id="649349"/>
    <lineage>
        <taxon>Bacteria</taxon>
        <taxon>Pseudomonadati</taxon>
        <taxon>Bacteroidota</taxon>
        <taxon>Cytophagia</taxon>
        <taxon>Cytophagales</taxon>
        <taxon>Leadbetterellaceae</taxon>
        <taxon>Leadbetterella</taxon>
    </lineage>
</organism>
<name>E4RUW8_LEAB4</name>
<dbReference type="RefSeq" id="WP_013408041.1">
    <property type="nucleotide sequence ID" value="NC_014655.1"/>
</dbReference>
<keyword evidence="2" id="KW-1185">Reference proteome</keyword>
<evidence type="ECO:0000313" key="2">
    <source>
        <dbReference type="Proteomes" id="UP000007435"/>
    </source>
</evidence>
<accession>E4RUW8</accession>
<dbReference type="STRING" id="649349.Lbys_1271"/>
<dbReference type="Gene3D" id="3.10.620.30">
    <property type="match status" value="1"/>
</dbReference>
<gene>
    <name evidence="1" type="ordered locus">Lbys_1271</name>
</gene>
<reference evidence="1 2" key="2">
    <citation type="journal article" date="2011" name="Stand. Genomic Sci.">
        <title>Complete genome sequence of Leadbetterella byssophila type strain (4M15).</title>
        <authorList>
            <person name="Abt B."/>
            <person name="Teshima H."/>
            <person name="Lucas S."/>
            <person name="Lapidus A."/>
            <person name="Del Rio T.G."/>
            <person name="Nolan M."/>
            <person name="Tice H."/>
            <person name="Cheng J.F."/>
            <person name="Pitluck S."/>
            <person name="Liolios K."/>
            <person name="Pagani I."/>
            <person name="Ivanova N."/>
            <person name="Mavromatis K."/>
            <person name="Pati A."/>
            <person name="Tapia R."/>
            <person name="Han C."/>
            <person name="Goodwin L."/>
            <person name="Chen A."/>
            <person name="Palaniappan K."/>
            <person name="Land M."/>
            <person name="Hauser L."/>
            <person name="Chang Y.J."/>
            <person name="Jeffries C.D."/>
            <person name="Rohde M."/>
            <person name="Goker M."/>
            <person name="Tindall B.J."/>
            <person name="Detter J.C."/>
            <person name="Woyke T."/>
            <person name="Bristow J."/>
            <person name="Eisen J.A."/>
            <person name="Markowitz V."/>
            <person name="Hugenholtz P."/>
            <person name="Klenk H.P."/>
            <person name="Kyrpides N.C."/>
        </authorList>
    </citation>
    <scope>NUCLEOTIDE SEQUENCE [LARGE SCALE GENOMIC DNA]</scope>
    <source>
        <strain evidence="2">DSM 17132 / JCM 16389 / KACC 11308 / NBRC 106382 / 4M15</strain>
    </source>
</reference>
<dbReference type="Proteomes" id="UP000007435">
    <property type="component" value="Chromosome"/>
</dbReference>
<proteinExistence type="predicted"/>